<feature type="non-terminal residue" evidence="2">
    <location>
        <position position="387"/>
    </location>
</feature>
<accession>A0AAV2S632</accession>
<reference evidence="2 3" key="1">
    <citation type="submission" date="2024-05" db="EMBL/GenBank/DDBJ databases">
        <authorList>
            <person name="Wallberg A."/>
        </authorList>
    </citation>
    <scope>NUCLEOTIDE SEQUENCE [LARGE SCALE GENOMIC DNA]</scope>
</reference>
<sequence>MKQILDTSQSESDNVFWWPDINKESTINQSNNGSSNLNLTPPQSPRLKSKSAGLIHRNSRSSRSPLHNRELGRRLRSPLNNQELGRMSPLHLPKCHLSTKPSSPANVNVIYIGGDKNSGFVDRSNTNTNGRTSPVQDEFKFKQIRAPLVKTPSRPPLPPPQIVQHPVVENKTVTQSLNRAGRKIQRSLALTSFRKDKNTYVALPTIEALCQNVMVSPKSKKILQLPSLKHPKQSIDAYGDEFFNLLPLHQRTRSYDELNIYKGVITNNSNYNNNLMPSRSYDNILYENKSTHEHSQDDLSYKSEDDLVNMRSAPNTPHANPDRSATLRNAALYQNGIRRTPSYFPKEKDPYVVEEKSQHLCFESQTQDKVRLRRPPGCTNVLPRAKL</sequence>
<dbReference type="EMBL" id="CAXKWB010041797">
    <property type="protein sequence ID" value="CAL4156983.1"/>
    <property type="molecule type" value="Genomic_DNA"/>
</dbReference>
<keyword evidence="3" id="KW-1185">Reference proteome</keyword>
<feature type="compositionally biased region" description="Low complexity" evidence="1">
    <location>
        <begin position="28"/>
        <end position="39"/>
    </location>
</feature>
<dbReference type="AlphaFoldDB" id="A0AAV2S632"/>
<feature type="region of interest" description="Disordered" evidence="1">
    <location>
        <begin position="27"/>
        <end position="75"/>
    </location>
</feature>
<evidence type="ECO:0000313" key="2">
    <source>
        <dbReference type="EMBL" id="CAL4156983.1"/>
    </source>
</evidence>
<comment type="caution">
    <text evidence="2">The sequence shown here is derived from an EMBL/GenBank/DDBJ whole genome shotgun (WGS) entry which is preliminary data.</text>
</comment>
<evidence type="ECO:0000256" key="1">
    <source>
        <dbReference type="SAM" id="MobiDB-lite"/>
    </source>
</evidence>
<gene>
    <name evidence="2" type="ORF">MNOR_LOCUS31795</name>
</gene>
<dbReference type="Proteomes" id="UP001497623">
    <property type="component" value="Unassembled WGS sequence"/>
</dbReference>
<protein>
    <submittedName>
        <fullName evidence="2">Uncharacterized protein</fullName>
    </submittedName>
</protein>
<proteinExistence type="predicted"/>
<evidence type="ECO:0000313" key="3">
    <source>
        <dbReference type="Proteomes" id="UP001497623"/>
    </source>
</evidence>
<organism evidence="2 3">
    <name type="scientific">Meganyctiphanes norvegica</name>
    <name type="common">Northern krill</name>
    <name type="synonym">Thysanopoda norvegica</name>
    <dbReference type="NCBI Taxonomy" id="48144"/>
    <lineage>
        <taxon>Eukaryota</taxon>
        <taxon>Metazoa</taxon>
        <taxon>Ecdysozoa</taxon>
        <taxon>Arthropoda</taxon>
        <taxon>Crustacea</taxon>
        <taxon>Multicrustacea</taxon>
        <taxon>Malacostraca</taxon>
        <taxon>Eumalacostraca</taxon>
        <taxon>Eucarida</taxon>
        <taxon>Euphausiacea</taxon>
        <taxon>Euphausiidae</taxon>
        <taxon>Meganyctiphanes</taxon>
    </lineage>
</organism>
<name>A0AAV2S632_MEGNR</name>